<sequence>MVPITERDWLALGAYGAITAVLLSPLRHYVGPLEQVNKKKNDNDSFPLSTYPMFSAYRRGRITVPHVIGITDTGERVNLHYSHFGLGGLNQTRRQLSKMLKKKRGVEVAQTYADALAVKPRSNERDVIEVHVVRSRFVFDDYFNGDKSPQAESLHATCLVGGRAKPAQGAPLPKFPGGN</sequence>
<proteinExistence type="predicted"/>
<gene>
    <name evidence="1" type="ORF">QP027_01290</name>
</gene>
<name>A0ABY8VGG4_9CORY</name>
<accession>A0ABY8VGG4</accession>
<keyword evidence="2" id="KW-1185">Reference proteome</keyword>
<reference evidence="1 2" key="1">
    <citation type="submission" date="2023-05" db="EMBL/GenBank/DDBJ databases">
        <title>Corynebacterium suedekumii sp. nov. and Corynebacterium breve sp. nov. isolated from raw cow's milk.</title>
        <authorList>
            <person name="Baer M.K."/>
            <person name="Mehl L."/>
            <person name="Hellmuth R."/>
            <person name="Marke G."/>
            <person name="Lipski A."/>
        </authorList>
    </citation>
    <scope>NUCLEOTIDE SEQUENCE [LARGE SCALE GENOMIC DNA]</scope>
    <source>
        <strain evidence="1 2">R4</strain>
    </source>
</reference>
<evidence type="ECO:0000313" key="2">
    <source>
        <dbReference type="Proteomes" id="UP001225598"/>
    </source>
</evidence>
<protein>
    <submittedName>
        <fullName evidence="1">Uncharacterized protein</fullName>
    </submittedName>
</protein>
<dbReference type="RefSeq" id="WP_284825384.1">
    <property type="nucleotide sequence ID" value="NZ_CP126969.1"/>
</dbReference>
<evidence type="ECO:0000313" key="1">
    <source>
        <dbReference type="EMBL" id="WIM68061.1"/>
    </source>
</evidence>
<dbReference type="EMBL" id="CP126969">
    <property type="protein sequence ID" value="WIM68061.1"/>
    <property type="molecule type" value="Genomic_DNA"/>
</dbReference>
<dbReference type="Proteomes" id="UP001225598">
    <property type="component" value="Chromosome"/>
</dbReference>
<organism evidence="1 2">
    <name type="scientific">Corynebacterium breve</name>
    <dbReference type="NCBI Taxonomy" id="3049799"/>
    <lineage>
        <taxon>Bacteria</taxon>
        <taxon>Bacillati</taxon>
        <taxon>Actinomycetota</taxon>
        <taxon>Actinomycetes</taxon>
        <taxon>Mycobacteriales</taxon>
        <taxon>Corynebacteriaceae</taxon>
        <taxon>Corynebacterium</taxon>
    </lineage>
</organism>